<evidence type="ECO:0000313" key="6">
    <source>
        <dbReference type="EMBL" id="KAK4446385.1"/>
    </source>
</evidence>
<reference evidence="6" key="1">
    <citation type="journal article" date="2023" name="Mol. Phylogenet. Evol.">
        <title>Genome-scale phylogeny and comparative genomics of the fungal order Sordariales.</title>
        <authorList>
            <person name="Hensen N."/>
            <person name="Bonometti L."/>
            <person name="Westerberg I."/>
            <person name="Brannstrom I.O."/>
            <person name="Guillou S."/>
            <person name="Cros-Aarteil S."/>
            <person name="Calhoun S."/>
            <person name="Haridas S."/>
            <person name="Kuo A."/>
            <person name="Mondo S."/>
            <person name="Pangilinan J."/>
            <person name="Riley R."/>
            <person name="LaButti K."/>
            <person name="Andreopoulos B."/>
            <person name="Lipzen A."/>
            <person name="Chen C."/>
            <person name="Yan M."/>
            <person name="Daum C."/>
            <person name="Ng V."/>
            <person name="Clum A."/>
            <person name="Steindorff A."/>
            <person name="Ohm R.A."/>
            <person name="Martin F."/>
            <person name="Silar P."/>
            <person name="Natvig D.O."/>
            <person name="Lalanne C."/>
            <person name="Gautier V."/>
            <person name="Ament-Velasquez S.L."/>
            <person name="Kruys A."/>
            <person name="Hutchinson M.I."/>
            <person name="Powell A.J."/>
            <person name="Barry K."/>
            <person name="Miller A.N."/>
            <person name="Grigoriev I.V."/>
            <person name="Debuchy R."/>
            <person name="Gladieux P."/>
            <person name="Hiltunen Thoren M."/>
            <person name="Johannesson H."/>
        </authorList>
    </citation>
    <scope>NUCLEOTIDE SEQUENCE</scope>
    <source>
        <strain evidence="6">PSN243</strain>
    </source>
</reference>
<comment type="caution">
    <text evidence="6">The sequence shown here is derived from an EMBL/GenBank/DDBJ whole genome shotgun (WGS) entry which is preliminary data.</text>
</comment>
<evidence type="ECO:0000256" key="4">
    <source>
        <dbReference type="SAM" id="MobiDB-lite"/>
    </source>
</evidence>
<dbReference type="CDD" id="cd00067">
    <property type="entry name" value="GAL4"/>
    <property type="match status" value="1"/>
</dbReference>
<dbReference type="EMBL" id="MU865957">
    <property type="protein sequence ID" value="KAK4446385.1"/>
    <property type="molecule type" value="Genomic_DNA"/>
</dbReference>
<evidence type="ECO:0000256" key="1">
    <source>
        <dbReference type="ARBA" id="ARBA00004123"/>
    </source>
</evidence>
<dbReference type="PANTHER" id="PTHR31001">
    <property type="entry name" value="UNCHARACTERIZED TRANSCRIPTIONAL REGULATORY PROTEIN"/>
    <property type="match status" value="1"/>
</dbReference>
<dbReference type="GO" id="GO:0006351">
    <property type="term" value="P:DNA-templated transcription"/>
    <property type="evidence" value="ECO:0007669"/>
    <property type="project" value="InterPro"/>
</dbReference>
<proteinExistence type="predicted"/>
<comment type="subcellular location">
    <subcellularLocation>
        <location evidence="1">Nucleus</location>
    </subcellularLocation>
</comment>
<dbReference type="SUPFAM" id="SSF57701">
    <property type="entry name" value="Zn2/Cys6 DNA-binding domain"/>
    <property type="match status" value="1"/>
</dbReference>
<organism evidence="6 7">
    <name type="scientific">Podospora aff. communis PSN243</name>
    <dbReference type="NCBI Taxonomy" id="3040156"/>
    <lineage>
        <taxon>Eukaryota</taxon>
        <taxon>Fungi</taxon>
        <taxon>Dikarya</taxon>
        <taxon>Ascomycota</taxon>
        <taxon>Pezizomycotina</taxon>
        <taxon>Sordariomycetes</taxon>
        <taxon>Sordariomycetidae</taxon>
        <taxon>Sordariales</taxon>
        <taxon>Podosporaceae</taxon>
        <taxon>Podospora</taxon>
    </lineage>
</organism>
<dbReference type="GO" id="GO:0005634">
    <property type="term" value="C:nucleus"/>
    <property type="evidence" value="ECO:0007669"/>
    <property type="project" value="UniProtKB-SubCell"/>
</dbReference>
<protein>
    <submittedName>
        <fullName evidence="6">Fungal-specific transcription factor domain-containing protein</fullName>
    </submittedName>
</protein>
<feature type="compositionally biased region" description="Pro residues" evidence="4">
    <location>
        <begin position="923"/>
        <end position="935"/>
    </location>
</feature>
<feature type="compositionally biased region" description="Low complexity" evidence="4">
    <location>
        <begin position="330"/>
        <end position="349"/>
    </location>
</feature>
<dbReference type="Pfam" id="PF00172">
    <property type="entry name" value="Zn_clus"/>
    <property type="match status" value="1"/>
</dbReference>
<dbReference type="GO" id="GO:0003677">
    <property type="term" value="F:DNA binding"/>
    <property type="evidence" value="ECO:0007669"/>
    <property type="project" value="InterPro"/>
</dbReference>
<keyword evidence="2" id="KW-0479">Metal-binding</keyword>
<feature type="region of interest" description="Disordered" evidence="4">
    <location>
        <begin position="1"/>
        <end position="42"/>
    </location>
</feature>
<feature type="region of interest" description="Disordered" evidence="4">
    <location>
        <begin position="156"/>
        <end position="182"/>
    </location>
</feature>
<dbReference type="PROSITE" id="PS00463">
    <property type="entry name" value="ZN2_CY6_FUNGAL_1"/>
    <property type="match status" value="1"/>
</dbReference>
<sequence>MSVSGTEKPVVTGQSEAAGRGGIAQQRSQAFEASGQPQGFPSWRMDHRVPVDPTLSCSNSQVPPGIFGRISNKHTPVPPQSVLPSNAHLHSPGSLSASRVTPRFFDSPEDAGRIAQAVLHGPLPIRSLTDPAAARSCCAAPPARHWNTVSAAMAGGDSTWSPRAPTSETSNNDALSVSTSQDGFDPQQIQAMARHPPPGASVYPPNAAVSSAMNPRSCVTCRRRKVRCDKLMPCSNCRRAQIPCIFPAPGRAPRRPRPKDPNAPSKQPSSERELELMKRLRKLEGIVEELSGQIEIETPRQTSSASVGNSPESVPRKGIEDVTGRRHDSAASVSGSSPGHGSPASAPPGRTSGSGSGLVRKSSDVQKQFGRLVLNEKGVTRYVSSAFWTSINDELDEIRQETHELTEEDSDDSDLEATPESAAQEKNMMNHQSFIMGYRSADVDLRPLHPLPSQIPFMWQVYQENVDPILKILHVPTTTKLIREVRTSLDNLTPSTEALMFSIYYAAITSLDEEEVKLNFGSEKDVLLQQYRFALEQALAKSNFITSPDLTIAQAFILFLVLVRRHDDTRFCWTLTGLLIRVSQALGLHRDGTHFPNLSPFEIEIRRRCFWAVCVLDLRSAEDQGTDLTIMDGFFDTQAPLNINDDDISPESTELPKPRVGPADMSFSLIRYEICSVARRIHMASLPLVANVYSRDAASTLEEREAMLLQIHKRVEDMYLKSPECENNPMYWTAANIARLIVAKMTLIIYQSVLFPGPGSGQLSEEKRTSLFNRATEIFEYSYILNTDSRSKQWRWLFQTYTQLHAVAYVLIEVSHRPWSATVERSWFALNKVLSTGKPSLPQFDLEKMADHSAIWLPLRKLYLKAKRHREAEIARLRADPQAAQQVELEDNARSPPGSFGALANSVKNIRANEHWRKLVNAPPLPASTPAPTPAQLPQQGPTSAPIPPPEAQDATVDSQFGKPDVMDFLDSAMSSETFEPHFFPAMWSRASESLASQTPESSVYGASNQGMPRIGNVAPFGATVPIVDNIGAMAPPNQGHGLSATVSPLQDHNNLPPWMWPVSDPPRVQNIAMEDFDMNMDEGFDWQNWQESLGKYDLEGSGSGGAWGSGI</sequence>
<feature type="region of interest" description="Disordered" evidence="4">
    <location>
        <begin position="294"/>
        <end position="362"/>
    </location>
</feature>
<dbReference type="PANTHER" id="PTHR31001:SF50">
    <property type="entry name" value="ZN(II)2CYS6 TRANSCRIPTION FACTOR (EUROFUNG)"/>
    <property type="match status" value="1"/>
</dbReference>
<dbReference type="GO" id="GO:0008270">
    <property type="term" value="F:zinc ion binding"/>
    <property type="evidence" value="ECO:0007669"/>
    <property type="project" value="InterPro"/>
</dbReference>
<dbReference type="Proteomes" id="UP001321760">
    <property type="component" value="Unassembled WGS sequence"/>
</dbReference>
<feature type="compositionally biased region" description="Basic and acidic residues" evidence="4">
    <location>
        <begin position="314"/>
        <end position="329"/>
    </location>
</feature>
<dbReference type="GO" id="GO:0000981">
    <property type="term" value="F:DNA-binding transcription factor activity, RNA polymerase II-specific"/>
    <property type="evidence" value="ECO:0007669"/>
    <property type="project" value="InterPro"/>
</dbReference>
<reference evidence="6" key="2">
    <citation type="submission" date="2023-05" db="EMBL/GenBank/DDBJ databases">
        <authorList>
            <consortium name="Lawrence Berkeley National Laboratory"/>
            <person name="Steindorff A."/>
            <person name="Hensen N."/>
            <person name="Bonometti L."/>
            <person name="Westerberg I."/>
            <person name="Brannstrom I.O."/>
            <person name="Guillou S."/>
            <person name="Cros-Aarteil S."/>
            <person name="Calhoun S."/>
            <person name="Haridas S."/>
            <person name="Kuo A."/>
            <person name="Mondo S."/>
            <person name="Pangilinan J."/>
            <person name="Riley R."/>
            <person name="Labutti K."/>
            <person name="Andreopoulos B."/>
            <person name="Lipzen A."/>
            <person name="Chen C."/>
            <person name="Yanf M."/>
            <person name="Daum C."/>
            <person name="Ng V."/>
            <person name="Clum A."/>
            <person name="Ohm R."/>
            <person name="Martin F."/>
            <person name="Silar P."/>
            <person name="Natvig D."/>
            <person name="Lalanne C."/>
            <person name="Gautier V."/>
            <person name="Ament-Velasquez S.L."/>
            <person name="Kruys A."/>
            <person name="Hutchinson M.I."/>
            <person name="Powell A.J."/>
            <person name="Barry K."/>
            <person name="Miller A.N."/>
            <person name="Grigoriev I.V."/>
            <person name="Debuchy R."/>
            <person name="Gladieux P."/>
            <person name="Thoren M.H."/>
            <person name="Johannesson H."/>
        </authorList>
    </citation>
    <scope>NUCLEOTIDE SEQUENCE</scope>
    <source>
        <strain evidence="6">PSN243</strain>
    </source>
</reference>
<feature type="compositionally biased region" description="Polar residues" evidence="4">
    <location>
        <begin position="299"/>
        <end position="312"/>
    </location>
</feature>
<dbReference type="CDD" id="cd12148">
    <property type="entry name" value="fungal_TF_MHR"/>
    <property type="match status" value="1"/>
</dbReference>
<feature type="compositionally biased region" description="Polar residues" evidence="4">
    <location>
        <begin position="158"/>
        <end position="182"/>
    </location>
</feature>
<dbReference type="Gene3D" id="4.10.240.10">
    <property type="entry name" value="Zn(2)-C6 fungal-type DNA-binding domain"/>
    <property type="match status" value="1"/>
</dbReference>
<feature type="region of interest" description="Disordered" evidence="4">
    <location>
        <begin position="921"/>
        <end position="958"/>
    </location>
</feature>
<feature type="compositionally biased region" description="Polar residues" evidence="4">
    <location>
        <begin position="25"/>
        <end position="39"/>
    </location>
</feature>
<feature type="region of interest" description="Disordered" evidence="4">
    <location>
        <begin position="245"/>
        <end position="273"/>
    </location>
</feature>
<dbReference type="Pfam" id="PF04082">
    <property type="entry name" value="Fungal_trans"/>
    <property type="match status" value="1"/>
</dbReference>
<evidence type="ECO:0000256" key="2">
    <source>
        <dbReference type="ARBA" id="ARBA00022723"/>
    </source>
</evidence>
<dbReference type="InterPro" id="IPR007219">
    <property type="entry name" value="XnlR_reg_dom"/>
</dbReference>
<feature type="region of interest" description="Disordered" evidence="4">
    <location>
        <begin position="882"/>
        <end position="902"/>
    </location>
</feature>
<dbReference type="SMART" id="SM00906">
    <property type="entry name" value="Fungal_trans"/>
    <property type="match status" value="1"/>
</dbReference>
<gene>
    <name evidence="6" type="ORF">QBC34DRAFT_411614</name>
</gene>
<dbReference type="InterPro" id="IPR036864">
    <property type="entry name" value="Zn2-C6_fun-type_DNA-bd_sf"/>
</dbReference>
<dbReference type="InterPro" id="IPR001138">
    <property type="entry name" value="Zn2Cys6_DnaBD"/>
</dbReference>
<evidence type="ECO:0000313" key="7">
    <source>
        <dbReference type="Proteomes" id="UP001321760"/>
    </source>
</evidence>
<dbReference type="InterPro" id="IPR050613">
    <property type="entry name" value="Sec_Metabolite_Reg"/>
</dbReference>
<dbReference type="AlphaFoldDB" id="A0AAV9GEL6"/>
<dbReference type="PROSITE" id="PS50048">
    <property type="entry name" value="ZN2_CY6_FUNGAL_2"/>
    <property type="match status" value="1"/>
</dbReference>
<evidence type="ECO:0000259" key="5">
    <source>
        <dbReference type="PROSITE" id="PS50048"/>
    </source>
</evidence>
<evidence type="ECO:0000256" key="3">
    <source>
        <dbReference type="ARBA" id="ARBA00023242"/>
    </source>
</evidence>
<dbReference type="SMART" id="SM00066">
    <property type="entry name" value="GAL4"/>
    <property type="match status" value="1"/>
</dbReference>
<accession>A0AAV9GEL6</accession>
<feature type="domain" description="Zn(2)-C6 fungal-type" evidence="5">
    <location>
        <begin position="217"/>
        <end position="246"/>
    </location>
</feature>
<keyword evidence="7" id="KW-1185">Reference proteome</keyword>
<keyword evidence="3" id="KW-0539">Nucleus</keyword>
<name>A0AAV9GEL6_9PEZI</name>